<dbReference type="Gene3D" id="1.50.10.10">
    <property type="match status" value="1"/>
</dbReference>
<feature type="binding site" evidence="1">
    <location>
        <position position="1002"/>
    </location>
    <ligand>
        <name>Zn(2+)</name>
        <dbReference type="ChEBI" id="CHEBI:29105"/>
    </ligand>
</feature>
<dbReference type="Pfam" id="PF05147">
    <property type="entry name" value="LANC_like"/>
    <property type="match status" value="1"/>
</dbReference>
<dbReference type="GO" id="GO:0005975">
    <property type="term" value="P:carbohydrate metabolic process"/>
    <property type="evidence" value="ECO:0007669"/>
    <property type="project" value="InterPro"/>
</dbReference>
<dbReference type="Proteomes" id="UP000294739">
    <property type="component" value="Unassembled WGS sequence"/>
</dbReference>
<dbReference type="GO" id="GO:0031179">
    <property type="term" value="P:peptide modification"/>
    <property type="evidence" value="ECO:0007669"/>
    <property type="project" value="InterPro"/>
</dbReference>
<dbReference type="EMBL" id="SMKZ01000013">
    <property type="protein sequence ID" value="TDE10689.1"/>
    <property type="molecule type" value="Genomic_DNA"/>
</dbReference>
<sequence length="1098" mass="117679">MATTVRWQRALSLLERSADAQRQASRGTGPLFRASTAAGDVDRWRALEPFVDSELLHARLSAAGIDIAQLQSLLAEEDAGCAGTSEEPEWLRVVENAYHGPDALPTTGATRSGIGALVEPLVQWASAELVTRAARITPRPVRIDPAVFSEELVDRLRAQLWVIVSKAAALELNVARLERGLEGATPEDRYSAYFHGLLLGDGLPRIFVTYPVLTRLAGTAATQWVASNLEWVRHVQSDAPVIARAFEADIRRLRVTRAMAAGGDHHRGGRSPVILELASGARFLHKPRSQLPELHFADLVDWLNARGMAPRLTAVRAIDMGDYGYCEYVPHTPLTSADDVTDFYRRQGALLALVHVLCGTDMHRENLIARGADPVLVDLETLFHPAVVAGDTHLAALVAYRALAESVLSVGMLPERLWEGPDGGVDLSGLGGEGGQTTPFDLPQWEGTGTDAMRVVRRPLTLKGAENQPRLGRGPVRPLDHEHSVRTGYEVAYRLLMRHRDELLADDGPVAVCAADETRLVLRPTRTYSVLLHESLHPDFLRRGLRRDQFLDALWSTVPSAPRLGPIVTAEIEDLWNLDIPRFTTAPGIRDVVTSTGAVVPEFSATSGLDRSLNRIRNLSEHDLDRQLTVISMSFAALAAPVSEKASSTSSSVSARSRWTVVGEPRQKGVPASGTPPAHRAAGAITSDRRELLLRAAGTLADRLCATAFRGDTDVSWLTLRRSGNGWSIGPTGLDLYDGVAGIALFLAHYGRLTGDQLALDLAARGVSTVLSGLGAGAVGSLGGFEGWGGALYALSSMSTLLQDPSILQRLDDLVRRTEFDVESDVAYDVIGGATGLIAGLLARHGIEPCDEAVRLAVRCGEHLVRSATRQAVGAGWVNRRIGTTPLTGFAHGAAGASWALSRLSAVTGLESFGAATQDALAFERSVFAPTASNWPDLRDSARANDGETRFSVSWCHGAPGVGIARLGMRMSGDLDPVLDTEIRAAVAATVRAGLHGNHSLCHGALGNVEFLRLAAMHLSDPALAQRCEDAATVVARMALVGRVRTGVSREVEVPGLMTGLAGIGLALLRHADPLAVPCVLMLEPPRPRAEPRTPPRG</sequence>
<dbReference type="SUPFAM" id="SSF158745">
    <property type="entry name" value="LanC-like"/>
    <property type="match status" value="1"/>
</dbReference>
<evidence type="ECO:0000313" key="4">
    <source>
        <dbReference type="Proteomes" id="UP000294739"/>
    </source>
</evidence>
<dbReference type="InterPro" id="IPR012341">
    <property type="entry name" value="6hp_glycosidase-like_sf"/>
</dbReference>
<dbReference type="SMART" id="SM01260">
    <property type="entry name" value="LANC_like"/>
    <property type="match status" value="1"/>
</dbReference>
<reference evidence="3 4" key="1">
    <citation type="submission" date="2019-03" db="EMBL/GenBank/DDBJ databases">
        <title>Draft genome sequences of novel Actinobacteria.</title>
        <authorList>
            <person name="Sahin N."/>
            <person name="Ay H."/>
            <person name="Saygin H."/>
        </authorList>
    </citation>
    <scope>NUCLEOTIDE SEQUENCE [LARGE SCALE GENOMIC DNA]</scope>
    <source>
        <strain evidence="3 4">5K138</strain>
    </source>
</reference>
<feature type="binding site" evidence="1">
    <location>
        <position position="956"/>
    </location>
    <ligand>
        <name>Zn(2+)</name>
        <dbReference type="ChEBI" id="CHEBI:29105"/>
    </ligand>
</feature>
<dbReference type="InParanoid" id="A0A4R5DAQ7"/>
<keyword evidence="1" id="KW-0862">Zinc</keyword>
<dbReference type="PRINTS" id="PR01950">
    <property type="entry name" value="LANCSUPER"/>
</dbReference>
<dbReference type="Pfam" id="PF13575">
    <property type="entry name" value="DUF4135"/>
    <property type="match status" value="1"/>
</dbReference>
<evidence type="ECO:0000256" key="1">
    <source>
        <dbReference type="PIRSR" id="PIRSR607822-1"/>
    </source>
</evidence>
<dbReference type="InterPro" id="IPR025410">
    <property type="entry name" value="Lant_dehyd"/>
</dbReference>
<evidence type="ECO:0000313" key="3">
    <source>
        <dbReference type="EMBL" id="TDE10689.1"/>
    </source>
</evidence>
<dbReference type="PRINTS" id="PR01955">
    <property type="entry name" value="LANCFRANKIA"/>
</dbReference>
<dbReference type="InterPro" id="IPR007822">
    <property type="entry name" value="LANC-like"/>
</dbReference>
<protein>
    <submittedName>
        <fullName evidence="3">Type 2 lantipeptide synthetase LanM</fullName>
    </submittedName>
</protein>
<dbReference type="NCBIfam" id="TIGR03897">
    <property type="entry name" value="lanti_2_LanM"/>
    <property type="match status" value="1"/>
</dbReference>
<comment type="caution">
    <text evidence="3">The sequence shown here is derived from an EMBL/GenBank/DDBJ whole genome shotgun (WGS) entry which is preliminary data.</text>
</comment>
<name>A0A4R5DAQ7_9ACTN</name>
<accession>A0A4R5DAQ7</accession>
<organism evidence="3 4">
    <name type="scientific">Jiangella asiatica</name>
    <dbReference type="NCBI Taxonomy" id="2530372"/>
    <lineage>
        <taxon>Bacteria</taxon>
        <taxon>Bacillati</taxon>
        <taxon>Actinomycetota</taxon>
        <taxon>Actinomycetes</taxon>
        <taxon>Jiangellales</taxon>
        <taxon>Jiangellaceae</taxon>
        <taxon>Jiangella</taxon>
    </lineage>
</organism>
<evidence type="ECO:0000259" key="2">
    <source>
        <dbReference type="Pfam" id="PF13575"/>
    </source>
</evidence>
<dbReference type="RefSeq" id="WP_131894500.1">
    <property type="nucleotide sequence ID" value="NZ_SMKZ01000013.1"/>
</dbReference>
<dbReference type="PIRSF" id="PIRSF037228">
    <property type="entry name" value="Lant_mod_RumM"/>
    <property type="match status" value="1"/>
</dbReference>
<dbReference type="OrthoDB" id="9148343at2"/>
<dbReference type="AlphaFoldDB" id="A0A4R5DAQ7"/>
<dbReference type="InterPro" id="IPR017146">
    <property type="entry name" value="Lanti_2_LanM"/>
</dbReference>
<gene>
    <name evidence="3" type="primary">lanM</name>
    <name evidence="3" type="ORF">E1269_11500</name>
</gene>
<feature type="binding site" evidence="1">
    <location>
        <position position="1003"/>
    </location>
    <ligand>
        <name>Zn(2+)</name>
        <dbReference type="ChEBI" id="CHEBI:29105"/>
    </ligand>
</feature>
<keyword evidence="4" id="KW-1185">Reference proteome</keyword>
<feature type="domain" description="Lantibiotic biosynthesis protein dehydration" evidence="2">
    <location>
        <begin position="210"/>
        <end position="585"/>
    </location>
</feature>
<dbReference type="GO" id="GO:0046872">
    <property type="term" value="F:metal ion binding"/>
    <property type="evidence" value="ECO:0007669"/>
    <property type="project" value="UniProtKB-KW"/>
</dbReference>
<proteinExistence type="predicted"/>
<keyword evidence="1" id="KW-0479">Metal-binding</keyword>
<dbReference type="CDD" id="cd04792">
    <property type="entry name" value="LanM-like"/>
    <property type="match status" value="1"/>
</dbReference>